<feature type="compositionally biased region" description="Basic and acidic residues" evidence="3">
    <location>
        <begin position="408"/>
        <end position="426"/>
    </location>
</feature>
<feature type="region of interest" description="Disordered" evidence="3">
    <location>
        <begin position="193"/>
        <end position="426"/>
    </location>
</feature>
<dbReference type="PANTHER" id="PTHR45640">
    <property type="entry name" value="HEAT SHOCK PROTEIN HSP-12.2-RELATED"/>
    <property type="match status" value="1"/>
</dbReference>
<dbReference type="Proteomes" id="UP001221898">
    <property type="component" value="Unassembled WGS sequence"/>
</dbReference>
<dbReference type="PRINTS" id="PR00299">
    <property type="entry name" value="ACRYSTALLIN"/>
</dbReference>
<evidence type="ECO:0000259" key="4">
    <source>
        <dbReference type="PROSITE" id="PS01031"/>
    </source>
</evidence>
<dbReference type="GO" id="GO:0009408">
    <property type="term" value="P:response to heat"/>
    <property type="evidence" value="ECO:0007669"/>
    <property type="project" value="TreeGrafter"/>
</dbReference>
<evidence type="ECO:0000256" key="1">
    <source>
        <dbReference type="PROSITE-ProRule" id="PRU00285"/>
    </source>
</evidence>
<dbReference type="EMBL" id="JAINUG010000009">
    <property type="protein sequence ID" value="KAJ8415355.1"/>
    <property type="molecule type" value="Genomic_DNA"/>
</dbReference>
<sequence>MAEDDTCLPGPQFCRDLSWDPFHNWLQQSHVFDQDFGMPPFLAAGDLGWIRNARKRLGTSSWPGYTRSSLFTAFAPLQPNPRIQRQLSGGVSEMHIGQDRWQITLDVNHFSPDEITLKTKEGYLEIAGKHEERQDEHGFVTRCFTRKYKLPAGVDLQHISSSLSGDGVLSVEALIPLSAPPAEIVIPIQVKKDKDAQKPEMVEEELQTLKEEGGEEGDKETEVHEVKEEQVQEETSTEETAGGDESGETQAADTEAPQSTPTEGSNEKPEGGDQPQEVPVVQSESSVELQADSSEVPTGAEEGAVGPREEEAPAEPEGSTTEEVETKPAQEEGGVEEEPQEALGQQETQAAPGVEAEGQGEPSDPAPESVTEQGTTGEPVQEPPEAATAEEDPQPTTSQEAQSADQDVPEKQETEQAEATKESPQS</sequence>
<gene>
    <name evidence="5" type="ORF">AAFF_G00423350</name>
</gene>
<keyword evidence="6" id="KW-1185">Reference proteome</keyword>
<organism evidence="5 6">
    <name type="scientific">Aldrovandia affinis</name>
    <dbReference type="NCBI Taxonomy" id="143900"/>
    <lineage>
        <taxon>Eukaryota</taxon>
        <taxon>Metazoa</taxon>
        <taxon>Chordata</taxon>
        <taxon>Craniata</taxon>
        <taxon>Vertebrata</taxon>
        <taxon>Euteleostomi</taxon>
        <taxon>Actinopterygii</taxon>
        <taxon>Neopterygii</taxon>
        <taxon>Teleostei</taxon>
        <taxon>Notacanthiformes</taxon>
        <taxon>Halosauridae</taxon>
        <taxon>Aldrovandia</taxon>
    </lineage>
</organism>
<dbReference type="InterPro" id="IPR008978">
    <property type="entry name" value="HSP20-like_chaperone"/>
</dbReference>
<evidence type="ECO:0000313" key="6">
    <source>
        <dbReference type="Proteomes" id="UP001221898"/>
    </source>
</evidence>
<dbReference type="InterPro" id="IPR001436">
    <property type="entry name" value="Alpha-crystallin/sHSP_animal"/>
</dbReference>
<evidence type="ECO:0000313" key="5">
    <source>
        <dbReference type="EMBL" id="KAJ8415355.1"/>
    </source>
</evidence>
<feature type="compositionally biased region" description="Low complexity" evidence="3">
    <location>
        <begin position="378"/>
        <end position="387"/>
    </location>
</feature>
<dbReference type="Pfam" id="PF00011">
    <property type="entry name" value="HSP20"/>
    <property type="match status" value="1"/>
</dbReference>
<dbReference type="Gene3D" id="2.60.40.790">
    <property type="match status" value="1"/>
</dbReference>
<dbReference type="GO" id="GO:0005634">
    <property type="term" value="C:nucleus"/>
    <property type="evidence" value="ECO:0007669"/>
    <property type="project" value="TreeGrafter"/>
</dbReference>
<feature type="compositionally biased region" description="Basic and acidic residues" evidence="3">
    <location>
        <begin position="220"/>
        <end position="230"/>
    </location>
</feature>
<reference evidence="5" key="1">
    <citation type="journal article" date="2023" name="Science">
        <title>Genome structures resolve the early diversification of teleost fishes.</title>
        <authorList>
            <person name="Parey E."/>
            <person name="Louis A."/>
            <person name="Montfort J."/>
            <person name="Bouchez O."/>
            <person name="Roques C."/>
            <person name="Iampietro C."/>
            <person name="Lluch J."/>
            <person name="Castinel A."/>
            <person name="Donnadieu C."/>
            <person name="Desvignes T."/>
            <person name="Floi Bucao C."/>
            <person name="Jouanno E."/>
            <person name="Wen M."/>
            <person name="Mejri S."/>
            <person name="Dirks R."/>
            <person name="Jansen H."/>
            <person name="Henkel C."/>
            <person name="Chen W.J."/>
            <person name="Zahm M."/>
            <person name="Cabau C."/>
            <person name="Klopp C."/>
            <person name="Thompson A.W."/>
            <person name="Robinson-Rechavi M."/>
            <person name="Braasch I."/>
            <person name="Lecointre G."/>
            <person name="Bobe J."/>
            <person name="Postlethwait J.H."/>
            <person name="Berthelot C."/>
            <person name="Roest Crollius H."/>
            <person name="Guiguen Y."/>
        </authorList>
    </citation>
    <scope>NUCLEOTIDE SEQUENCE</scope>
    <source>
        <strain evidence="5">NC1722</strain>
    </source>
</reference>
<dbReference type="AlphaFoldDB" id="A0AAD7T6P3"/>
<comment type="similarity">
    <text evidence="1 2">Belongs to the small heat shock protein (HSP20) family.</text>
</comment>
<dbReference type="PANTHER" id="PTHR45640:SF7">
    <property type="entry name" value="HEAT SHOCK PROTEIN BETA-1"/>
    <property type="match status" value="1"/>
</dbReference>
<feature type="compositionally biased region" description="Low complexity" evidence="3">
    <location>
        <begin position="274"/>
        <end position="288"/>
    </location>
</feature>
<dbReference type="InterPro" id="IPR002068">
    <property type="entry name" value="A-crystallin/Hsp20_dom"/>
</dbReference>
<protein>
    <recommendedName>
        <fullName evidence="4">SHSP domain-containing protein</fullName>
    </recommendedName>
</protein>
<dbReference type="SUPFAM" id="SSF49764">
    <property type="entry name" value="HSP20-like chaperones"/>
    <property type="match status" value="1"/>
</dbReference>
<comment type="caution">
    <text evidence="5">The sequence shown here is derived from an EMBL/GenBank/DDBJ whole genome shotgun (WGS) entry which is preliminary data.</text>
</comment>
<dbReference type="GO" id="GO:0051082">
    <property type="term" value="F:unfolded protein binding"/>
    <property type="evidence" value="ECO:0007669"/>
    <property type="project" value="TreeGrafter"/>
</dbReference>
<evidence type="ECO:0000256" key="2">
    <source>
        <dbReference type="RuleBase" id="RU003616"/>
    </source>
</evidence>
<feature type="compositionally biased region" description="Polar residues" evidence="3">
    <location>
        <begin position="248"/>
        <end position="264"/>
    </location>
</feature>
<feature type="compositionally biased region" description="Basic and acidic residues" evidence="3">
    <location>
        <begin position="193"/>
        <end position="212"/>
    </location>
</feature>
<accession>A0AAD7T6P3</accession>
<dbReference type="GO" id="GO:0005737">
    <property type="term" value="C:cytoplasm"/>
    <property type="evidence" value="ECO:0007669"/>
    <property type="project" value="TreeGrafter"/>
</dbReference>
<evidence type="ECO:0000256" key="3">
    <source>
        <dbReference type="SAM" id="MobiDB-lite"/>
    </source>
</evidence>
<feature type="compositionally biased region" description="Acidic residues" evidence="3">
    <location>
        <begin position="231"/>
        <end position="247"/>
    </location>
</feature>
<dbReference type="GO" id="GO:0043066">
    <property type="term" value="P:negative regulation of apoptotic process"/>
    <property type="evidence" value="ECO:0007669"/>
    <property type="project" value="TreeGrafter"/>
</dbReference>
<feature type="domain" description="SHSP" evidence="4">
    <location>
        <begin position="82"/>
        <end position="191"/>
    </location>
</feature>
<dbReference type="PROSITE" id="PS01031">
    <property type="entry name" value="SHSP"/>
    <property type="match status" value="1"/>
</dbReference>
<name>A0AAD7T6P3_9TELE</name>
<dbReference type="GO" id="GO:0042026">
    <property type="term" value="P:protein refolding"/>
    <property type="evidence" value="ECO:0007669"/>
    <property type="project" value="TreeGrafter"/>
</dbReference>
<proteinExistence type="inferred from homology"/>